<dbReference type="EMBL" id="LIUF01000004">
    <property type="protein sequence ID" value="KOX92445.1"/>
    <property type="molecule type" value="Genomic_DNA"/>
</dbReference>
<reference evidence="1 2" key="1">
    <citation type="submission" date="2015-08" db="EMBL/GenBank/DDBJ databases">
        <title>Genomes of Isolates from Cabo Rojo, PR.</title>
        <authorList>
            <person name="Sanchez-Nieves R.L."/>
            <person name="Montalvo-Rodriguez R."/>
        </authorList>
    </citation>
    <scope>NUCLEOTIDE SEQUENCE [LARGE SCALE GENOMIC DNA]</scope>
    <source>
        <strain evidence="1 2">SL3</strain>
    </source>
</reference>
<accession>A0A0M9AK34</accession>
<evidence type="ECO:0000313" key="2">
    <source>
        <dbReference type="Proteomes" id="UP000037729"/>
    </source>
</evidence>
<comment type="caution">
    <text evidence="1">The sequence shown here is derived from an EMBL/GenBank/DDBJ whole genome shotgun (WGS) entry which is preliminary data.</text>
</comment>
<sequence length="85" mass="9886">MSDNVIVQHRDITEKPVTLEYLFTAGLERGFIRICFGSGERNKLIGRRLDICKYIEFTQIRVLHRSKVAFTLNVYRIEPGLGKMI</sequence>
<keyword evidence="2" id="KW-1185">Reference proteome</keyword>
<gene>
    <name evidence="1" type="ORF">AMS69_13905</name>
</gene>
<protein>
    <submittedName>
        <fullName evidence="1">Uncharacterized protein</fullName>
    </submittedName>
</protein>
<name>A0A0M9AK34_9EURY</name>
<dbReference type="AlphaFoldDB" id="A0A0M9AK34"/>
<dbReference type="Proteomes" id="UP000037729">
    <property type="component" value="Unassembled WGS sequence"/>
</dbReference>
<evidence type="ECO:0000313" key="1">
    <source>
        <dbReference type="EMBL" id="KOX92445.1"/>
    </source>
</evidence>
<proteinExistence type="predicted"/>
<organism evidence="1 2">
    <name type="scientific">Haloarcula rubripromontorii</name>
    <dbReference type="NCBI Taxonomy" id="1705562"/>
    <lineage>
        <taxon>Archaea</taxon>
        <taxon>Methanobacteriati</taxon>
        <taxon>Methanobacteriota</taxon>
        <taxon>Stenosarchaea group</taxon>
        <taxon>Halobacteria</taxon>
        <taxon>Halobacteriales</taxon>
        <taxon>Haloarculaceae</taxon>
        <taxon>Haloarcula</taxon>
    </lineage>
</organism>